<dbReference type="AlphaFoldDB" id="A0A1H9NYP9"/>
<gene>
    <name evidence="1" type="ORF">SAMN04487944_10423</name>
</gene>
<evidence type="ECO:0000313" key="2">
    <source>
        <dbReference type="Proteomes" id="UP000199687"/>
    </source>
</evidence>
<protein>
    <submittedName>
        <fullName evidence="1">Uncharacterized protein</fullName>
    </submittedName>
</protein>
<keyword evidence="2" id="KW-1185">Reference proteome</keyword>
<reference evidence="1 2" key="1">
    <citation type="submission" date="2016-10" db="EMBL/GenBank/DDBJ databases">
        <authorList>
            <person name="de Groot N.N."/>
        </authorList>
    </citation>
    <scope>NUCLEOTIDE SEQUENCE [LARGE SCALE GENOMIC DNA]</scope>
    <source>
        <strain evidence="1 2">CGMCC 1.7727</strain>
    </source>
</reference>
<organism evidence="1 2">
    <name type="scientific">Gracilibacillus ureilyticus</name>
    <dbReference type="NCBI Taxonomy" id="531814"/>
    <lineage>
        <taxon>Bacteria</taxon>
        <taxon>Bacillati</taxon>
        <taxon>Bacillota</taxon>
        <taxon>Bacilli</taxon>
        <taxon>Bacillales</taxon>
        <taxon>Bacillaceae</taxon>
        <taxon>Gracilibacillus</taxon>
    </lineage>
</organism>
<dbReference type="EMBL" id="FOGL01000004">
    <property type="protein sequence ID" value="SER41116.1"/>
    <property type="molecule type" value="Genomic_DNA"/>
</dbReference>
<name>A0A1H9NYP9_9BACI</name>
<dbReference type="Proteomes" id="UP000199687">
    <property type="component" value="Unassembled WGS sequence"/>
</dbReference>
<sequence length="91" mass="10932">MDMKLTNMILHKEILLIHADINNNDYIFTVKWNTPEHTKGGEWELKSYINNSNGQKDLTSDQIQEFLDQINPKWDWETDREQIERVIEKND</sequence>
<evidence type="ECO:0000313" key="1">
    <source>
        <dbReference type="EMBL" id="SER41116.1"/>
    </source>
</evidence>
<accession>A0A1H9NYP9</accession>
<proteinExistence type="predicted"/>